<dbReference type="AlphaFoldDB" id="A0A0M3HVI5"/>
<proteinExistence type="predicted"/>
<evidence type="ECO:0000313" key="2">
    <source>
        <dbReference type="Proteomes" id="UP000036681"/>
    </source>
</evidence>
<reference evidence="3" key="1">
    <citation type="submission" date="2017-02" db="UniProtKB">
        <authorList>
            <consortium name="WormBaseParasite"/>
        </authorList>
    </citation>
    <scope>IDENTIFICATION</scope>
</reference>
<feature type="region of interest" description="Disordered" evidence="1">
    <location>
        <begin position="345"/>
        <end position="371"/>
    </location>
</feature>
<evidence type="ECO:0000313" key="3">
    <source>
        <dbReference type="WBParaSite" id="ALUE_0000697401-mRNA-1"/>
    </source>
</evidence>
<organism evidence="2 3">
    <name type="scientific">Ascaris lumbricoides</name>
    <name type="common">Giant roundworm</name>
    <dbReference type="NCBI Taxonomy" id="6252"/>
    <lineage>
        <taxon>Eukaryota</taxon>
        <taxon>Metazoa</taxon>
        <taxon>Ecdysozoa</taxon>
        <taxon>Nematoda</taxon>
        <taxon>Chromadorea</taxon>
        <taxon>Rhabditida</taxon>
        <taxon>Spirurina</taxon>
        <taxon>Ascaridomorpha</taxon>
        <taxon>Ascaridoidea</taxon>
        <taxon>Ascarididae</taxon>
        <taxon>Ascaris</taxon>
    </lineage>
</organism>
<keyword evidence="2" id="KW-1185">Reference proteome</keyword>
<name>A0A0M3HVI5_ASCLU</name>
<protein>
    <submittedName>
        <fullName evidence="3">Uncharacterized protein</fullName>
    </submittedName>
</protein>
<sequence length="418" mass="45913">MFVANSKSFTSCRSTGGKVLLGPHKPPTQLFAREVDKEFRLLDLLFISSALFHTSIIVQKNRAKQLQASLSLFISPLKIVKIIFNSCETGNYELEQKSNKSNLKHSRDSCIPTKSIKRFNNIISEELAKLIALKYTDQTAGPNDETKQRKSSVLKSAGASAAAEQVGLDGGTSSAWCATRDALSSAPARRKRSFVLVRFRCSHFNKRQPVSNTVVINIRFSSYFFHTCKMNTPGPEELSPATDDDDISFMGFPVNDIQELASEQPTLSLADACLPQDVSTFNAGNLESSQLTNDEFITTRGDEFRICEEEDQTAVVSSSSGKRAPVTLVGASSYPTHIFHSYSRASRTSRGQVSAPPSSQPQVSPARPSSACAPITTSTEIFDGHFACRRFSDFSEPSTSRLNSKSFPSPIFLHEKSH</sequence>
<evidence type="ECO:0000256" key="1">
    <source>
        <dbReference type="SAM" id="MobiDB-lite"/>
    </source>
</evidence>
<dbReference type="WBParaSite" id="ALUE_0000697401-mRNA-1">
    <property type="protein sequence ID" value="ALUE_0000697401-mRNA-1"/>
    <property type="gene ID" value="ALUE_0000697401"/>
</dbReference>
<accession>A0A0M3HVI5</accession>
<dbReference type="Proteomes" id="UP000036681">
    <property type="component" value="Unplaced"/>
</dbReference>
<feature type="compositionally biased region" description="Low complexity" evidence="1">
    <location>
        <begin position="352"/>
        <end position="371"/>
    </location>
</feature>